<dbReference type="EMBL" id="JARPMG010000006">
    <property type="protein sequence ID" value="KAJ8100085.1"/>
    <property type="molecule type" value="Genomic_DNA"/>
</dbReference>
<evidence type="ECO:0000313" key="2">
    <source>
        <dbReference type="EMBL" id="KAJ8100085.1"/>
    </source>
</evidence>
<keyword evidence="1" id="KW-0732">Signal</keyword>
<evidence type="ECO:0000313" key="3">
    <source>
        <dbReference type="Proteomes" id="UP001217417"/>
    </source>
</evidence>
<evidence type="ECO:0000256" key="1">
    <source>
        <dbReference type="SAM" id="SignalP"/>
    </source>
</evidence>
<evidence type="ECO:0008006" key="4">
    <source>
        <dbReference type="Google" id="ProtNLM"/>
    </source>
</evidence>
<dbReference type="GeneID" id="80883053"/>
<feature type="non-terminal residue" evidence="2">
    <location>
        <position position="1"/>
    </location>
</feature>
<keyword evidence="3" id="KW-1185">Reference proteome</keyword>
<dbReference type="RefSeq" id="XP_056043535.1">
    <property type="nucleotide sequence ID" value="XM_056187887.1"/>
</dbReference>
<reference evidence="2" key="1">
    <citation type="submission" date="2023-03" db="EMBL/GenBank/DDBJ databases">
        <title>Near-Complete genome sequence of Lipomyces tetrasporous NRRL Y-64009, an oleaginous yeast capable of growing on lignocellulosic hydrolysates.</title>
        <authorList>
            <consortium name="Lawrence Berkeley National Laboratory"/>
            <person name="Jagtap S.S."/>
            <person name="Liu J.-J."/>
            <person name="Walukiewicz H.E."/>
            <person name="Pangilinan J."/>
            <person name="Lipzen A."/>
            <person name="Ahrendt S."/>
            <person name="Koriabine M."/>
            <person name="Cobaugh K."/>
            <person name="Salamov A."/>
            <person name="Yoshinaga Y."/>
            <person name="Ng V."/>
            <person name="Daum C."/>
            <person name="Grigoriev I.V."/>
            <person name="Slininger P.J."/>
            <person name="Dien B.S."/>
            <person name="Jin Y.-S."/>
            <person name="Rao C.V."/>
        </authorList>
    </citation>
    <scope>NUCLEOTIDE SEQUENCE</scope>
    <source>
        <strain evidence="2">NRRL Y-64009</strain>
    </source>
</reference>
<dbReference type="Proteomes" id="UP001217417">
    <property type="component" value="Unassembled WGS sequence"/>
</dbReference>
<feature type="chain" id="PRO_5041897445" description="Secreted protein" evidence="1">
    <location>
        <begin position="18"/>
        <end position="105"/>
    </location>
</feature>
<protein>
    <recommendedName>
        <fullName evidence="4">Secreted protein</fullName>
    </recommendedName>
</protein>
<comment type="caution">
    <text evidence="2">The sequence shown here is derived from an EMBL/GenBank/DDBJ whole genome shotgun (WGS) entry which is preliminary data.</text>
</comment>
<gene>
    <name evidence="2" type="ORF">POJ06DRAFT_255354</name>
</gene>
<organism evidence="2 3">
    <name type="scientific">Lipomyces tetrasporus</name>
    <dbReference type="NCBI Taxonomy" id="54092"/>
    <lineage>
        <taxon>Eukaryota</taxon>
        <taxon>Fungi</taxon>
        <taxon>Dikarya</taxon>
        <taxon>Ascomycota</taxon>
        <taxon>Saccharomycotina</taxon>
        <taxon>Lipomycetes</taxon>
        <taxon>Lipomycetales</taxon>
        <taxon>Lipomycetaceae</taxon>
        <taxon>Lipomyces</taxon>
    </lineage>
</organism>
<proteinExistence type="predicted"/>
<dbReference type="PROSITE" id="PS51257">
    <property type="entry name" value="PROKAR_LIPOPROTEIN"/>
    <property type="match status" value="1"/>
</dbReference>
<name>A0AAD7QRJ0_9ASCO</name>
<dbReference type="AlphaFoldDB" id="A0AAD7QRJ0"/>
<accession>A0AAD7QRJ0</accession>
<feature type="signal peptide" evidence="1">
    <location>
        <begin position="1"/>
        <end position="17"/>
    </location>
</feature>
<sequence>MIRVDVALFINIVVTTACSCGSTPSACARAPYFPLLKFGPHNILHSTKYYSYADQGYLITCLEGSDFISPLIASLTLSAWWIVPRKPSENTVTCPPPDGEKFTSL</sequence>